<keyword evidence="11" id="KW-0413">Isomerase</keyword>
<dbReference type="InterPro" id="IPR012340">
    <property type="entry name" value="NA-bd_OB-fold"/>
</dbReference>
<dbReference type="GO" id="GO:0016887">
    <property type="term" value="F:ATP hydrolysis activity"/>
    <property type="evidence" value="ECO:0007669"/>
    <property type="project" value="RHEA"/>
</dbReference>
<dbReference type="GO" id="GO:0005524">
    <property type="term" value="F:ATP binding"/>
    <property type="evidence" value="ECO:0007669"/>
    <property type="project" value="UniProtKB-KW"/>
</dbReference>
<accession>A0A1G2LEZ9</accession>
<evidence type="ECO:0000256" key="3">
    <source>
        <dbReference type="ARBA" id="ARBA00022741"/>
    </source>
</evidence>
<evidence type="ECO:0000313" key="19">
    <source>
        <dbReference type="EMBL" id="OHA10215.1"/>
    </source>
</evidence>
<evidence type="ECO:0000256" key="8">
    <source>
        <dbReference type="ARBA" id="ARBA00023125"/>
    </source>
</evidence>
<dbReference type="CDD" id="cd04488">
    <property type="entry name" value="RecG_wedge_OBF"/>
    <property type="match status" value="1"/>
</dbReference>
<sequence length="744" mass="81790">MLPETPIENISGVTPALAKKFQRLGISTIRDLLFHFPFRYDDFSNVKEIADVAVGEVVTIRGVLKSIKPTFAFRSPRSGFGGAGRRMNMAEAIIGDATGQVRVIWFNQSYLAKTFHPGETLSISGKPSQSKRGIYFANPAHERVSRRDGLTHTSGLVPVYPETTGLTSRWIRFLTKQVLPATSKISDSLPPLLRKRQSLLDIGTALWQIHFPASMAEAEAARRRFAFEEIFLIQLRVLRERHHMDEERASAIKIDVALIKEFVASLPFPLTKAQRRVSWDIVTDTAKARPMNRILEGDVGSGKTVVATLAALNAVKAGFQVAYLAPTEILAQQHFATFTKLLADFDVAIGLLTASQKKIAASFGASDKANIAALAASGEAEIIIGTHAVIQKNVTFANLGLVVVDEQHRFGVNQRAKLQRQATKDKRQRTRNAEKGISDKRQDDLSPVSGSMPHALLIPHFLSMTATPIPRTLALTVYGDLDVSILDQVPAGRKPILTKVVPAEKRAACYGFIRKEVKSGRQVFVICPRIEVAGHTQNLPHSSQQILGEEVKTVKAEAARLSKDIFPDLRVGLLHGKLKPAEKEKVMCDFRDRKFDILVSTSVVEVGVDIPNASVMLIEGAEKFGLAQIHQFRGRVGRGEYQSYCFLMSESPFAAESARIKAIVSAKNGFELAEKDLAIRGPGDFLGTRQSGIPPFAYKSFTDAKLVQAARTEAAELIAKDASLSETPLLKSRLEEFEAAVHFE</sequence>
<evidence type="ECO:0000256" key="11">
    <source>
        <dbReference type="ARBA" id="ARBA00023235"/>
    </source>
</evidence>
<evidence type="ECO:0000259" key="18">
    <source>
        <dbReference type="PROSITE" id="PS51194"/>
    </source>
</evidence>
<comment type="similarity">
    <text evidence="1 15">Belongs to the helicase family. RecG subfamily.</text>
</comment>
<gene>
    <name evidence="19" type="ORF">A3H71_00740</name>
</gene>
<dbReference type="InterPro" id="IPR011545">
    <property type="entry name" value="DEAD/DEAH_box_helicase_dom"/>
</dbReference>
<dbReference type="InterPro" id="IPR001650">
    <property type="entry name" value="Helicase_C-like"/>
</dbReference>
<comment type="catalytic activity">
    <reaction evidence="14 15">
        <text>ATP + H2O = ADP + phosphate + H(+)</text>
        <dbReference type="Rhea" id="RHEA:13065"/>
        <dbReference type="ChEBI" id="CHEBI:15377"/>
        <dbReference type="ChEBI" id="CHEBI:15378"/>
        <dbReference type="ChEBI" id="CHEBI:30616"/>
        <dbReference type="ChEBI" id="CHEBI:43474"/>
        <dbReference type="ChEBI" id="CHEBI:456216"/>
        <dbReference type="EC" id="5.6.2.4"/>
    </reaction>
</comment>
<evidence type="ECO:0000256" key="10">
    <source>
        <dbReference type="ARBA" id="ARBA00023204"/>
    </source>
</evidence>
<keyword evidence="10 15" id="KW-0234">DNA repair</keyword>
<evidence type="ECO:0000256" key="7">
    <source>
        <dbReference type="ARBA" id="ARBA00022840"/>
    </source>
</evidence>
<evidence type="ECO:0000256" key="12">
    <source>
        <dbReference type="ARBA" id="ARBA00034617"/>
    </source>
</evidence>
<dbReference type="Gene3D" id="3.40.50.300">
    <property type="entry name" value="P-loop containing nucleotide triphosphate hydrolases"/>
    <property type="match status" value="2"/>
</dbReference>
<evidence type="ECO:0000256" key="9">
    <source>
        <dbReference type="ARBA" id="ARBA00023172"/>
    </source>
</evidence>
<keyword evidence="7 15" id="KW-0067">ATP-binding</keyword>
<keyword evidence="8" id="KW-0238">DNA-binding</keyword>
<dbReference type="Pfam" id="PF19833">
    <property type="entry name" value="RecG_dom3_C"/>
    <property type="match status" value="1"/>
</dbReference>
<dbReference type="SUPFAM" id="SSF52540">
    <property type="entry name" value="P-loop containing nucleoside triphosphate hydrolases"/>
    <property type="match status" value="2"/>
</dbReference>
<dbReference type="AlphaFoldDB" id="A0A1G2LEZ9"/>
<dbReference type="SMART" id="SM00490">
    <property type="entry name" value="HELICc"/>
    <property type="match status" value="1"/>
</dbReference>
<dbReference type="GO" id="GO:0043138">
    <property type="term" value="F:3'-5' DNA helicase activity"/>
    <property type="evidence" value="ECO:0007669"/>
    <property type="project" value="UniProtKB-EC"/>
</dbReference>
<dbReference type="InterPro" id="IPR014001">
    <property type="entry name" value="Helicase_ATP-bd"/>
</dbReference>
<dbReference type="PANTHER" id="PTHR47964:SF1">
    <property type="entry name" value="ATP-DEPENDENT DNA HELICASE HOMOLOG RECG, CHLOROPLASTIC"/>
    <property type="match status" value="1"/>
</dbReference>
<dbReference type="NCBIfam" id="TIGR00643">
    <property type="entry name" value="recG"/>
    <property type="match status" value="1"/>
</dbReference>
<dbReference type="Gene3D" id="2.40.50.140">
    <property type="entry name" value="Nucleic acid-binding proteins"/>
    <property type="match status" value="1"/>
</dbReference>
<organism evidence="19 20">
    <name type="scientific">Candidatus Sungbacteria bacterium RIFCSPLOWO2_02_FULL_48_13b</name>
    <dbReference type="NCBI Taxonomy" id="1802283"/>
    <lineage>
        <taxon>Bacteria</taxon>
        <taxon>Candidatus Sungiibacteriota</taxon>
    </lineage>
</organism>
<evidence type="ECO:0000256" key="5">
    <source>
        <dbReference type="ARBA" id="ARBA00022801"/>
    </source>
</evidence>
<comment type="function">
    <text evidence="15">Plays a critical role in recombination and DNA repair. Helps process Holliday junction intermediates to mature products by catalyzing branch migration. Has replication fork regression activity, unwinds stalled or blocked replication forks to make a HJ that can be resolved. Has a DNA unwinding activity characteristic of a DNA helicase with 3'-5' polarity.</text>
</comment>
<feature type="region of interest" description="Disordered" evidence="16">
    <location>
        <begin position="414"/>
        <end position="447"/>
    </location>
</feature>
<keyword evidence="5 15" id="KW-0378">Hydrolase</keyword>
<dbReference type="PROSITE" id="PS51194">
    <property type="entry name" value="HELICASE_CTER"/>
    <property type="match status" value="1"/>
</dbReference>
<evidence type="ECO:0000256" key="2">
    <source>
        <dbReference type="ARBA" id="ARBA00017846"/>
    </source>
</evidence>
<dbReference type="InterPro" id="IPR033454">
    <property type="entry name" value="RecG_wedge"/>
</dbReference>
<dbReference type="InterPro" id="IPR027417">
    <property type="entry name" value="P-loop_NTPase"/>
</dbReference>
<dbReference type="Proteomes" id="UP000179052">
    <property type="component" value="Unassembled WGS sequence"/>
</dbReference>
<evidence type="ECO:0000256" key="13">
    <source>
        <dbReference type="ARBA" id="ARBA00034808"/>
    </source>
</evidence>
<dbReference type="SUPFAM" id="SSF50249">
    <property type="entry name" value="Nucleic acid-binding proteins"/>
    <property type="match status" value="1"/>
</dbReference>
<dbReference type="Pfam" id="PF00271">
    <property type="entry name" value="Helicase_C"/>
    <property type="match status" value="1"/>
</dbReference>
<evidence type="ECO:0000256" key="15">
    <source>
        <dbReference type="RuleBase" id="RU363016"/>
    </source>
</evidence>
<dbReference type="Pfam" id="PF00270">
    <property type="entry name" value="DEAD"/>
    <property type="match status" value="1"/>
</dbReference>
<evidence type="ECO:0000256" key="6">
    <source>
        <dbReference type="ARBA" id="ARBA00022806"/>
    </source>
</evidence>
<keyword evidence="9 15" id="KW-0233">DNA recombination</keyword>
<evidence type="ECO:0000256" key="14">
    <source>
        <dbReference type="ARBA" id="ARBA00048988"/>
    </source>
</evidence>
<dbReference type="GO" id="GO:0006281">
    <property type="term" value="P:DNA repair"/>
    <property type="evidence" value="ECO:0007669"/>
    <property type="project" value="UniProtKB-UniRule"/>
</dbReference>
<keyword evidence="3 15" id="KW-0547">Nucleotide-binding</keyword>
<comment type="catalytic activity">
    <reaction evidence="12 15">
        <text>Couples ATP hydrolysis with the unwinding of duplex DNA by translocating in the 3'-5' direction.</text>
        <dbReference type="EC" id="5.6.2.4"/>
    </reaction>
</comment>
<dbReference type="EMBL" id="MHQV01000037">
    <property type="protein sequence ID" value="OHA10215.1"/>
    <property type="molecule type" value="Genomic_DNA"/>
</dbReference>
<dbReference type="PROSITE" id="PS51192">
    <property type="entry name" value="HELICASE_ATP_BIND_1"/>
    <property type="match status" value="1"/>
</dbReference>
<feature type="domain" description="Helicase C-terminal" evidence="18">
    <location>
        <begin position="531"/>
        <end position="678"/>
    </location>
</feature>
<dbReference type="Pfam" id="PF17191">
    <property type="entry name" value="RecG_wedge"/>
    <property type="match status" value="1"/>
</dbReference>
<protein>
    <recommendedName>
        <fullName evidence="2 15">ATP-dependent DNA helicase RecG</fullName>
        <ecNumber evidence="13 15">5.6.2.4</ecNumber>
    </recommendedName>
</protein>
<dbReference type="GO" id="GO:0006310">
    <property type="term" value="P:DNA recombination"/>
    <property type="evidence" value="ECO:0007669"/>
    <property type="project" value="UniProtKB-UniRule"/>
</dbReference>
<keyword evidence="4 15" id="KW-0227">DNA damage</keyword>
<evidence type="ECO:0000259" key="17">
    <source>
        <dbReference type="PROSITE" id="PS51192"/>
    </source>
</evidence>
<comment type="caution">
    <text evidence="19">The sequence shown here is derived from an EMBL/GenBank/DDBJ whole genome shotgun (WGS) entry which is preliminary data.</text>
</comment>
<dbReference type="EC" id="5.6.2.4" evidence="13 15"/>
<dbReference type="GO" id="GO:0003677">
    <property type="term" value="F:DNA binding"/>
    <property type="evidence" value="ECO:0007669"/>
    <property type="project" value="UniProtKB-KW"/>
</dbReference>
<dbReference type="SMART" id="SM00487">
    <property type="entry name" value="DEXDc"/>
    <property type="match status" value="1"/>
</dbReference>
<evidence type="ECO:0000256" key="1">
    <source>
        <dbReference type="ARBA" id="ARBA00007504"/>
    </source>
</evidence>
<name>A0A1G2LEZ9_9BACT</name>
<dbReference type="STRING" id="1802283.A3H71_00740"/>
<evidence type="ECO:0000313" key="20">
    <source>
        <dbReference type="Proteomes" id="UP000179052"/>
    </source>
</evidence>
<dbReference type="InterPro" id="IPR004609">
    <property type="entry name" value="ATP-dep_DNA_helicase_RecG"/>
</dbReference>
<keyword evidence="6 15" id="KW-0347">Helicase</keyword>
<feature type="compositionally biased region" description="Basic and acidic residues" evidence="16">
    <location>
        <begin position="431"/>
        <end position="444"/>
    </location>
</feature>
<feature type="domain" description="Helicase ATP-binding" evidence="17">
    <location>
        <begin position="284"/>
        <end position="486"/>
    </location>
</feature>
<proteinExistence type="inferred from homology"/>
<dbReference type="CDD" id="cd17992">
    <property type="entry name" value="DEXHc_RecG"/>
    <property type="match status" value="1"/>
</dbReference>
<reference evidence="19 20" key="1">
    <citation type="journal article" date="2016" name="Nat. Commun.">
        <title>Thousands of microbial genomes shed light on interconnected biogeochemical processes in an aquifer system.</title>
        <authorList>
            <person name="Anantharaman K."/>
            <person name="Brown C.T."/>
            <person name="Hug L.A."/>
            <person name="Sharon I."/>
            <person name="Castelle C.J."/>
            <person name="Probst A.J."/>
            <person name="Thomas B.C."/>
            <person name="Singh A."/>
            <person name="Wilkins M.J."/>
            <person name="Karaoz U."/>
            <person name="Brodie E.L."/>
            <person name="Williams K.H."/>
            <person name="Hubbard S.S."/>
            <person name="Banfield J.F."/>
        </authorList>
    </citation>
    <scope>NUCLEOTIDE SEQUENCE [LARGE SCALE GENOMIC DNA]</scope>
</reference>
<evidence type="ECO:0000256" key="4">
    <source>
        <dbReference type="ARBA" id="ARBA00022763"/>
    </source>
</evidence>
<evidence type="ECO:0000256" key="16">
    <source>
        <dbReference type="SAM" id="MobiDB-lite"/>
    </source>
</evidence>
<dbReference type="InterPro" id="IPR045562">
    <property type="entry name" value="RecG_dom3_C"/>
</dbReference>
<dbReference type="InterPro" id="IPR047112">
    <property type="entry name" value="RecG/Mfd"/>
</dbReference>
<dbReference type="PANTHER" id="PTHR47964">
    <property type="entry name" value="ATP-DEPENDENT DNA HELICASE HOMOLOG RECG, CHLOROPLASTIC"/>
    <property type="match status" value="1"/>
</dbReference>